<dbReference type="GO" id="GO:0043269">
    <property type="term" value="P:regulation of monoatomic ion transport"/>
    <property type="evidence" value="ECO:0007669"/>
    <property type="project" value="InterPro"/>
</dbReference>
<evidence type="ECO:0000256" key="9">
    <source>
        <dbReference type="SAM" id="MobiDB-lite"/>
    </source>
</evidence>
<dbReference type="GO" id="GO:0016020">
    <property type="term" value="C:membrane"/>
    <property type="evidence" value="ECO:0007669"/>
    <property type="project" value="UniProtKB-SubCell"/>
</dbReference>
<proteinExistence type="inferred from homology"/>
<feature type="transmembrane region" description="Helical" evidence="8">
    <location>
        <begin position="122"/>
        <end position="144"/>
    </location>
</feature>
<evidence type="ECO:0000256" key="2">
    <source>
        <dbReference type="ARBA" id="ARBA00005948"/>
    </source>
</evidence>
<dbReference type="EMBL" id="HADW01012673">
    <property type="protein sequence ID" value="SBP14073.1"/>
    <property type="molecule type" value="Transcribed_RNA"/>
</dbReference>
<dbReference type="AlphaFoldDB" id="A0A1A7YDQ9"/>
<evidence type="ECO:0000256" key="8">
    <source>
        <dbReference type="RuleBase" id="RU364131"/>
    </source>
</evidence>
<dbReference type="InterPro" id="IPR000272">
    <property type="entry name" value="Ion-transport_regulator_FXYD"/>
</dbReference>
<evidence type="ECO:0000256" key="7">
    <source>
        <dbReference type="ARBA" id="ARBA00023136"/>
    </source>
</evidence>
<protein>
    <recommendedName>
        <fullName evidence="8">FXYD domain-containing ion transport regulator</fullName>
    </recommendedName>
</protein>
<organism evidence="10">
    <name type="scientific">Iconisemion striatum</name>
    <dbReference type="NCBI Taxonomy" id="60296"/>
    <lineage>
        <taxon>Eukaryota</taxon>
        <taxon>Metazoa</taxon>
        <taxon>Chordata</taxon>
        <taxon>Craniata</taxon>
        <taxon>Vertebrata</taxon>
        <taxon>Euteleostomi</taxon>
        <taxon>Actinopterygii</taxon>
        <taxon>Neopterygii</taxon>
        <taxon>Teleostei</taxon>
        <taxon>Neoteleostei</taxon>
        <taxon>Acanthomorphata</taxon>
        <taxon>Ovalentaria</taxon>
        <taxon>Atherinomorphae</taxon>
        <taxon>Cyprinodontiformes</taxon>
        <taxon>Nothobranchiidae</taxon>
        <taxon>Iconisemion</taxon>
    </lineage>
</organism>
<dbReference type="InterPro" id="IPR047297">
    <property type="entry name" value="FXYD_motif"/>
</dbReference>
<evidence type="ECO:0000256" key="1">
    <source>
        <dbReference type="ARBA" id="ARBA00004167"/>
    </source>
</evidence>
<keyword evidence="5 8" id="KW-1133">Transmembrane helix</keyword>
<evidence type="ECO:0000256" key="3">
    <source>
        <dbReference type="ARBA" id="ARBA00022448"/>
    </source>
</evidence>
<feature type="compositionally biased region" description="Low complexity" evidence="9">
    <location>
        <begin position="80"/>
        <end position="94"/>
    </location>
</feature>
<dbReference type="Gene3D" id="1.20.5.780">
    <property type="entry name" value="Single helix bin"/>
    <property type="match status" value="1"/>
</dbReference>
<keyword evidence="3 8" id="KW-0813">Transport</keyword>
<keyword evidence="7 8" id="KW-0472">Membrane</keyword>
<evidence type="ECO:0000256" key="6">
    <source>
        <dbReference type="ARBA" id="ARBA00023065"/>
    </source>
</evidence>
<keyword evidence="6 8" id="KW-0406">Ion transport</keyword>
<gene>
    <name evidence="10" type="primary">CU463790.1</name>
</gene>
<reference evidence="10" key="2">
    <citation type="submission" date="2016-06" db="EMBL/GenBank/DDBJ databases">
        <title>The genome of a short-lived fish provides insights into sex chromosome evolution and the genetic control of aging.</title>
        <authorList>
            <person name="Reichwald K."/>
            <person name="Felder M."/>
            <person name="Petzold A."/>
            <person name="Koch P."/>
            <person name="Groth M."/>
            <person name="Platzer M."/>
        </authorList>
    </citation>
    <scope>NUCLEOTIDE SEQUENCE</scope>
    <source>
        <tissue evidence="10">Brain</tissue>
    </source>
</reference>
<feature type="signal peptide" evidence="8">
    <location>
        <begin position="1"/>
        <end position="22"/>
    </location>
</feature>
<dbReference type="Pfam" id="PF02038">
    <property type="entry name" value="ATP1G1_PLM_MAT8"/>
    <property type="match status" value="1"/>
</dbReference>
<evidence type="ECO:0000256" key="4">
    <source>
        <dbReference type="ARBA" id="ARBA00022692"/>
    </source>
</evidence>
<accession>A0A1A7YDQ9</accession>
<dbReference type="GO" id="GO:0006811">
    <property type="term" value="P:monoatomic ion transport"/>
    <property type="evidence" value="ECO:0007669"/>
    <property type="project" value="UniProtKB-KW"/>
</dbReference>
<feature type="chain" id="PRO_5015018405" description="FXYD domain-containing ion transport regulator" evidence="8">
    <location>
        <begin position="23"/>
        <end position="163"/>
    </location>
</feature>
<dbReference type="GO" id="GO:0017080">
    <property type="term" value="F:sodium channel regulator activity"/>
    <property type="evidence" value="ECO:0007669"/>
    <property type="project" value="TreeGrafter"/>
</dbReference>
<keyword evidence="8" id="KW-0732">Signal</keyword>
<comment type="subcellular location">
    <subcellularLocation>
        <location evidence="1">Membrane</location>
        <topology evidence="1">Single-pass membrane protein</topology>
    </subcellularLocation>
</comment>
<reference evidence="10" key="1">
    <citation type="submission" date="2016-05" db="EMBL/GenBank/DDBJ databases">
        <authorList>
            <person name="Lavstsen T."/>
            <person name="Jespersen J.S."/>
        </authorList>
    </citation>
    <scope>NUCLEOTIDE SEQUENCE</scope>
    <source>
        <tissue evidence="10">Brain</tissue>
    </source>
</reference>
<dbReference type="PANTHER" id="PTHR14132">
    <property type="entry name" value="SODIUM/POTASSIUM-TRANSPORTING ATPASE SUBUNIT GAMMA"/>
    <property type="match status" value="1"/>
</dbReference>
<keyword evidence="4 8" id="KW-0812">Transmembrane</keyword>
<name>A0A1A7YDQ9_9TELE</name>
<sequence>MDPKVYVTYFIYFLFVIKVSWAQDPTPAPNTPSVFIPVKVQPTTQNIQPTTLTGKKVESNVTGDVDSSTKHFPTKHQHNVTSSSASSSRSVTSAPKTKATKDTSGVTYGDEAFTYDYESLRIAGLIFAGVFFVLGILILTCGNISKVPRCHKKSSKSYRVVQG</sequence>
<dbReference type="CDD" id="cd20323">
    <property type="entry name" value="FXYD_FXYD5"/>
    <property type="match status" value="1"/>
</dbReference>
<feature type="region of interest" description="Disordered" evidence="9">
    <location>
        <begin position="59"/>
        <end position="103"/>
    </location>
</feature>
<evidence type="ECO:0000313" key="10">
    <source>
        <dbReference type="EMBL" id="SBP28274.1"/>
    </source>
</evidence>
<dbReference type="PROSITE" id="PS01310">
    <property type="entry name" value="FXYD"/>
    <property type="match status" value="1"/>
</dbReference>
<evidence type="ECO:0000256" key="5">
    <source>
        <dbReference type="ARBA" id="ARBA00022989"/>
    </source>
</evidence>
<dbReference type="PANTHER" id="PTHR14132:SF23">
    <property type="entry name" value="FXYD DOMAIN-CONTAINING ION TRANSPORT REGULATOR"/>
    <property type="match status" value="1"/>
</dbReference>
<comment type="similarity">
    <text evidence="2 8">Belongs to the FXYD family.</text>
</comment>
<dbReference type="EMBL" id="HADX01006042">
    <property type="protein sequence ID" value="SBP28274.1"/>
    <property type="molecule type" value="Transcribed_RNA"/>
</dbReference>